<dbReference type="Proteomes" id="UP001429357">
    <property type="component" value="Unassembled WGS sequence"/>
</dbReference>
<comment type="caution">
    <text evidence="1">The sequence shown here is derived from an EMBL/GenBank/DDBJ whole genome shotgun (WGS) entry which is preliminary data.</text>
</comment>
<organism evidence="1 2">
    <name type="scientific">Enterococcus diestrammenae</name>
    <dbReference type="NCBI Taxonomy" id="1155073"/>
    <lineage>
        <taxon>Bacteria</taxon>
        <taxon>Bacillati</taxon>
        <taxon>Bacillota</taxon>
        <taxon>Bacilli</taxon>
        <taxon>Lactobacillales</taxon>
        <taxon>Enterococcaceae</taxon>
        <taxon>Enterococcus</taxon>
    </lineage>
</organism>
<evidence type="ECO:0000313" key="2">
    <source>
        <dbReference type="Proteomes" id="UP001429357"/>
    </source>
</evidence>
<name>A0ABV0F6A8_9ENTE</name>
<gene>
    <name evidence="1" type="ORF">BAU18_002125</name>
</gene>
<accession>A0ABV0F6A8</accession>
<proteinExistence type="predicted"/>
<dbReference type="RefSeq" id="WP_161870022.1">
    <property type="nucleotide sequence ID" value="NZ_MAEI02000001.1"/>
</dbReference>
<dbReference type="EMBL" id="MAEI02000001">
    <property type="protein sequence ID" value="MEO1782513.1"/>
    <property type="molecule type" value="Genomic_DNA"/>
</dbReference>
<sequence>MEIINMKSVTVEVLKSVPEIKKVATDYPSNWTTFPTAIYRTVNKPYQIDALGEELQTQWTITVELYGNNSLTAIATQVLETFGTIGFTGTTKDANTADLKRVVIEVSAVVDNVTKYVYQK</sequence>
<protein>
    <recommendedName>
        <fullName evidence="3">Prophage protein</fullName>
    </recommendedName>
</protein>
<reference evidence="1 2" key="2">
    <citation type="submission" date="2024-02" db="EMBL/GenBank/DDBJ databases">
        <title>The Genome Sequence of Enterococcus diestrammenae JM9A.</title>
        <authorList>
            <person name="Earl A."/>
            <person name="Manson A."/>
            <person name="Gilmore M."/>
            <person name="Sanders J."/>
            <person name="Shea T."/>
            <person name="Howe W."/>
            <person name="Livny J."/>
            <person name="Cuomo C."/>
            <person name="Neafsey D."/>
            <person name="Birren B."/>
        </authorList>
    </citation>
    <scope>NUCLEOTIDE SEQUENCE [LARGE SCALE GENOMIC DNA]</scope>
    <source>
        <strain evidence="1 2">JM9A</strain>
    </source>
</reference>
<reference evidence="2" key="1">
    <citation type="submission" date="2016-06" db="EMBL/GenBank/DDBJ databases">
        <title>Four novel species of enterococci isolated from chicken manure.</title>
        <authorList>
            <person name="Van Tyne D."/>
        </authorList>
    </citation>
    <scope>NUCLEOTIDE SEQUENCE [LARGE SCALE GENOMIC DNA]</scope>
    <source>
        <strain evidence="2">JM9A</strain>
    </source>
</reference>
<evidence type="ECO:0000313" key="1">
    <source>
        <dbReference type="EMBL" id="MEO1782513.1"/>
    </source>
</evidence>
<keyword evidence="2" id="KW-1185">Reference proteome</keyword>
<evidence type="ECO:0008006" key="3">
    <source>
        <dbReference type="Google" id="ProtNLM"/>
    </source>
</evidence>